<proteinExistence type="predicted"/>
<gene>
    <name evidence="2" type="ORF">FEV51_08100</name>
</gene>
<comment type="caution">
    <text evidence="2">The sequence shown here is derived from an EMBL/GenBank/DDBJ whole genome shotgun (WGS) entry which is preliminary data.</text>
</comment>
<name>A0A5S3P7N3_9SPHN</name>
<evidence type="ECO:0000313" key="2">
    <source>
        <dbReference type="EMBL" id="TMM48243.1"/>
    </source>
</evidence>
<dbReference type="Gene3D" id="1.10.10.60">
    <property type="entry name" value="Homeodomain-like"/>
    <property type="match status" value="1"/>
</dbReference>
<dbReference type="GO" id="GO:0003700">
    <property type="term" value="F:DNA-binding transcription factor activity"/>
    <property type="evidence" value="ECO:0007669"/>
    <property type="project" value="InterPro"/>
</dbReference>
<dbReference type="OrthoDB" id="323290at2"/>
<dbReference type="EMBL" id="VCAO01000003">
    <property type="protein sequence ID" value="TMM48243.1"/>
    <property type="molecule type" value="Genomic_DNA"/>
</dbReference>
<dbReference type="AlphaFoldDB" id="A0A5S3P7N3"/>
<dbReference type="PROSITE" id="PS01124">
    <property type="entry name" value="HTH_ARAC_FAMILY_2"/>
    <property type="match status" value="1"/>
</dbReference>
<protein>
    <submittedName>
        <fullName evidence="2">Helix-turn-helix domain-containing protein</fullName>
    </submittedName>
</protein>
<evidence type="ECO:0000313" key="3">
    <source>
        <dbReference type="Proteomes" id="UP000309668"/>
    </source>
</evidence>
<dbReference type="Proteomes" id="UP000309668">
    <property type="component" value="Unassembled WGS sequence"/>
</dbReference>
<sequence length="303" mass="33400">MAGAQQGESPHQFTFVAAPPDLAPYLNSLYSWQLEEPRLTEILPAYSGQMVAFVQGSARMKFDGDAIGRTSDAFFAAPLLQARQFEVTGPARAFGVSLNFRGWAALTGLDVTKWHDRFFAPGAALGEGLAEKFAALAPAWRSGALDDAQMLDAMVQIVREGLSALRPKHIEVIDHTLEWLSSSFKPDLADLYASLPYSERQVQRLVAQFFGQSPIRLIRRYRAIRAATLLSFPQLAPEVETEIRDAFYDQAHLIKEIRYFTGRTPRLLIPDDGSAVTDMLGPDGYGSVDLFGGNQDEQLGDDG</sequence>
<dbReference type="RefSeq" id="WP_138617731.1">
    <property type="nucleotide sequence ID" value="NZ_VCAO01000003.1"/>
</dbReference>
<feature type="domain" description="HTH araC/xylS-type" evidence="1">
    <location>
        <begin position="170"/>
        <end position="271"/>
    </location>
</feature>
<accession>A0A5S3P7N3</accession>
<reference evidence="2 3" key="1">
    <citation type="submission" date="2019-05" db="EMBL/GenBank/DDBJ databases">
        <title>Erythrobacter marisflavi sp. nov., isolated from isolated from water of an estuary environment.</title>
        <authorList>
            <person name="Yoon J.-H."/>
        </authorList>
    </citation>
    <scope>NUCLEOTIDE SEQUENCE [LARGE SCALE GENOMIC DNA]</scope>
    <source>
        <strain evidence="2 3">KEM-5</strain>
    </source>
</reference>
<evidence type="ECO:0000259" key="1">
    <source>
        <dbReference type="PROSITE" id="PS01124"/>
    </source>
</evidence>
<keyword evidence="3" id="KW-1185">Reference proteome</keyword>
<dbReference type="InterPro" id="IPR018060">
    <property type="entry name" value="HTH_AraC"/>
</dbReference>
<organism evidence="2 3">
    <name type="scientific">Qipengyuania marisflavi</name>
    <dbReference type="NCBI Taxonomy" id="2486356"/>
    <lineage>
        <taxon>Bacteria</taxon>
        <taxon>Pseudomonadati</taxon>
        <taxon>Pseudomonadota</taxon>
        <taxon>Alphaproteobacteria</taxon>
        <taxon>Sphingomonadales</taxon>
        <taxon>Erythrobacteraceae</taxon>
        <taxon>Qipengyuania</taxon>
    </lineage>
</organism>
<dbReference type="GO" id="GO:0043565">
    <property type="term" value="F:sequence-specific DNA binding"/>
    <property type="evidence" value="ECO:0007669"/>
    <property type="project" value="InterPro"/>
</dbReference>
<dbReference type="SMART" id="SM00342">
    <property type="entry name" value="HTH_ARAC"/>
    <property type="match status" value="1"/>
</dbReference>